<feature type="signal peptide" evidence="2">
    <location>
        <begin position="1"/>
        <end position="25"/>
    </location>
</feature>
<feature type="active site" evidence="1">
    <location>
        <position position="233"/>
    </location>
</feature>
<keyword evidence="4" id="KW-1185">Reference proteome</keyword>
<feature type="chain" id="PRO_5032841056" evidence="2">
    <location>
        <begin position="26"/>
        <end position="319"/>
    </location>
</feature>
<feature type="active site" evidence="1">
    <location>
        <position position="235"/>
    </location>
</feature>
<dbReference type="SUPFAM" id="SSF69917">
    <property type="entry name" value="OMPT-like"/>
    <property type="match status" value="1"/>
</dbReference>
<dbReference type="InterPro" id="IPR053724">
    <property type="entry name" value="OMP_A26_sf"/>
</dbReference>
<feature type="active site" evidence="1">
    <location>
        <position position="106"/>
    </location>
</feature>
<dbReference type="PIRSF" id="PIRSF001522">
    <property type="entry name" value="Peptidase_A26"/>
    <property type="match status" value="1"/>
</dbReference>
<protein>
    <submittedName>
        <fullName evidence="3">Omptin family outer membrane protease</fullName>
    </submittedName>
</protein>
<evidence type="ECO:0000313" key="3">
    <source>
        <dbReference type="EMBL" id="MBA1143847.1"/>
    </source>
</evidence>
<sequence>MNRCTSSFATLAFATVCTWSAFATAADRTIYSAPDKSLVFLGGVGYTWLKADELVFDSAGNRISKLIWQTNAPVLTAGLTADANGWTFSANAVVGFSGNSHMEDYDWLELAPSFAAADWSNQSIHPDTHLDRYINLDLAAGRDFAIDEVTTLNLHGGFKYTNVKWSAYGGSYVGSVKRFRDTRGKFPPDEPLVDYEQRYPGFFLGVEATTKLDNWALSGLVRGGLSINARAIDLHWPSRVGQYDFRTNPFISVGAKADYRISDRASLFLTGNFDEYFREKGDTTSYELSKGAQSSMTFKDSAGLDFYALTMSAGFKLTF</sequence>
<dbReference type="GO" id="GO:0006508">
    <property type="term" value="P:proteolysis"/>
    <property type="evidence" value="ECO:0007669"/>
    <property type="project" value="UniProtKB-KW"/>
</dbReference>
<dbReference type="GO" id="GO:0009279">
    <property type="term" value="C:cell outer membrane"/>
    <property type="evidence" value="ECO:0007669"/>
    <property type="project" value="InterPro"/>
</dbReference>
<keyword evidence="3" id="KW-0645">Protease</keyword>
<dbReference type="Gene3D" id="2.40.128.90">
    <property type="entry name" value="OMPT-like"/>
    <property type="match status" value="1"/>
</dbReference>
<proteinExistence type="predicted"/>
<name>A0A838BCQ6_9HYPH</name>
<dbReference type="InterPro" id="IPR000036">
    <property type="entry name" value="Peptidase_A26_omptin"/>
</dbReference>
<organism evidence="3 4">
    <name type="scientific">Mesorhizobium neociceri</name>
    <dbReference type="NCBI Taxonomy" id="1307853"/>
    <lineage>
        <taxon>Bacteria</taxon>
        <taxon>Pseudomonadati</taxon>
        <taxon>Pseudomonadota</taxon>
        <taxon>Alphaproteobacteria</taxon>
        <taxon>Hyphomicrobiales</taxon>
        <taxon>Phyllobacteriaceae</taxon>
        <taxon>Mesorhizobium</taxon>
    </lineage>
</organism>
<reference evidence="3 4" key="1">
    <citation type="submission" date="2020-07" db="EMBL/GenBank/DDBJ databases">
        <title>Definition of the novel symbiovar canariense within Mesorhizobium novociceri, a new species of genus Mesorhizobium nodulating Cicer canariense in the Caldera de Taburiente National Park (La Palma, Canary Islands).</title>
        <authorList>
            <person name="Leon-Barrios M."/>
            <person name="Perez-Yepez J."/>
            <person name="Flores-Felix J.D."/>
            <person name="Ramirez-Baena M.H."/>
            <person name="Pulido-Suarez L."/>
            <person name="Igual J.M."/>
            <person name="Velazquez E."/>
            <person name="Peix A."/>
        </authorList>
    </citation>
    <scope>NUCLEOTIDE SEQUENCE [LARGE SCALE GENOMIC DNA]</scope>
    <source>
        <strain evidence="3 4">CCANP35</strain>
    </source>
</reference>
<dbReference type="Proteomes" id="UP000558284">
    <property type="component" value="Unassembled WGS sequence"/>
</dbReference>
<dbReference type="AlphaFoldDB" id="A0A838BCQ6"/>
<evidence type="ECO:0000313" key="4">
    <source>
        <dbReference type="Proteomes" id="UP000558284"/>
    </source>
</evidence>
<dbReference type="InterPro" id="IPR020080">
    <property type="entry name" value="OM_adhesin/peptidase_omptin"/>
</dbReference>
<accession>A0A838BCQ6</accession>
<feature type="active site" evidence="1">
    <location>
        <position position="104"/>
    </location>
</feature>
<keyword evidence="3" id="KW-0378">Hydrolase</keyword>
<dbReference type="GO" id="GO:0004190">
    <property type="term" value="F:aspartic-type endopeptidase activity"/>
    <property type="evidence" value="ECO:0007669"/>
    <property type="project" value="InterPro"/>
</dbReference>
<comment type="caution">
    <text evidence="3">The sequence shown here is derived from an EMBL/GenBank/DDBJ whole genome shotgun (WGS) entry which is preliminary data.</text>
</comment>
<keyword evidence="2" id="KW-0732">Signal</keyword>
<evidence type="ECO:0000256" key="1">
    <source>
        <dbReference type="PIRSR" id="PIRSR001522-1"/>
    </source>
</evidence>
<gene>
    <name evidence="3" type="ORF">H0241_26885</name>
</gene>
<evidence type="ECO:0000256" key="2">
    <source>
        <dbReference type="SAM" id="SignalP"/>
    </source>
</evidence>
<dbReference type="EMBL" id="JACDTY010000017">
    <property type="protein sequence ID" value="MBA1143847.1"/>
    <property type="molecule type" value="Genomic_DNA"/>
</dbReference>
<dbReference type="RefSeq" id="WP_181060850.1">
    <property type="nucleotide sequence ID" value="NZ_JACDTY010000017.1"/>
</dbReference>
<dbReference type="Pfam" id="PF01278">
    <property type="entry name" value="Omptin"/>
    <property type="match status" value="1"/>
</dbReference>